<name>A0ABR8DY61_9NOSO</name>
<proteinExistence type="predicted"/>
<comment type="caution">
    <text evidence="1">The sequence shown here is derived from an EMBL/GenBank/DDBJ whole genome shotgun (WGS) entry which is preliminary data.</text>
</comment>
<accession>A0ABR8DY61</accession>
<dbReference type="Proteomes" id="UP000623440">
    <property type="component" value="Unassembled WGS sequence"/>
</dbReference>
<keyword evidence="2" id="KW-1185">Reference proteome</keyword>
<protein>
    <submittedName>
        <fullName evidence="1">Uncharacterized protein</fullName>
    </submittedName>
</protein>
<dbReference type="EMBL" id="JACJSI010000159">
    <property type="protein sequence ID" value="MBD2534407.1"/>
    <property type="molecule type" value="Genomic_DNA"/>
</dbReference>
<evidence type="ECO:0000313" key="1">
    <source>
        <dbReference type="EMBL" id="MBD2534407.1"/>
    </source>
</evidence>
<reference evidence="1 2" key="1">
    <citation type="journal article" date="2020" name="ISME J.">
        <title>Comparative genomics reveals insights into cyanobacterial evolution and habitat adaptation.</title>
        <authorList>
            <person name="Chen M.Y."/>
            <person name="Teng W.K."/>
            <person name="Zhao L."/>
            <person name="Hu C.X."/>
            <person name="Zhou Y.K."/>
            <person name="Han B.P."/>
            <person name="Song L.R."/>
            <person name="Shu W.S."/>
        </authorList>
    </citation>
    <scope>NUCLEOTIDE SEQUENCE [LARGE SCALE GENOMIC DNA]</scope>
    <source>
        <strain evidence="1 2">FACHB-838</strain>
    </source>
</reference>
<organism evidence="1 2">
    <name type="scientific">Nostoc flagelliforme FACHB-838</name>
    <dbReference type="NCBI Taxonomy" id="2692904"/>
    <lineage>
        <taxon>Bacteria</taxon>
        <taxon>Bacillati</taxon>
        <taxon>Cyanobacteriota</taxon>
        <taxon>Cyanophyceae</taxon>
        <taxon>Nostocales</taxon>
        <taxon>Nostocaceae</taxon>
        <taxon>Nostoc</taxon>
    </lineage>
</organism>
<gene>
    <name evidence="1" type="ORF">H6G97_34835</name>
</gene>
<evidence type="ECO:0000313" key="2">
    <source>
        <dbReference type="Proteomes" id="UP000623440"/>
    </source>
</evidence>
<sequence length="72" mass="7961">MNYKHSSTLPVCGKLCTIFSGEITVSIALNINSASTVGAMKEKSFSCTSLCVGVARRRHRYFRTTIVTLQQF</sequence>